<evidence type="ECO:0000256" key="7">
    <source>
        <dbReference type="ARBA" id="ARBA00023136"/>
    </source>
</evidence>
<keyword evidence="6 11" id="KW-1133">Transmembrane helix</keyword>
<feature type="domain" description="Cadherin" evidence="12">
    <location>
        <begin position="394"/>
        <end position="501"/>
    </location>
</feature>
<keyword evidence="8" id="KW-0325">Glycoprotein</keyword>
<dbReference type="PRINTS" id="PR00205">
    <property type="entry name" value="CADHERIN"/>
</dbReference>
<dbReference type="PROSITE" id="PS00232">
    <property type="entry name" value="CADHERIN_1"/>
    <property type="match status" value="4"/>
</dbReference>
<dbReference type="InterPro" id="IPR015919">
    <property type="entry name" value="Cadherin-like_sf"/>
</dbReference>
<keyword evidence="5" id="KW-0130">Cell adhesion</keyword>
<evidence type="ECO:0000256" key="10">
    <source>
        <dbReference type="SAM" id="MobiDB-lite"/>
    </source>
</evidence>
<dbReference type="PROSITE" id="PS50268">
    <property type="entry name" value="CADHERIN_2"/>
    <property type="match status" value="7"/>
</dbReference>
<evidence type="ECO:0000259" key="12">
    <source>
        <dbReference type="PROSITE" id="PS50268"/>
    </source>
</evidence>
<evidence type="ECO:0000256" key="1">
    <source>
        <dbReference type="ARBA" id="ARBA00004167"/>
    </source>
</evidence>
<feature type="transmembrane region" description="Helical" evidence="11">
    <location>
        <begin position="7"/>
        <end position="25"/>
    </location>
</feature>
<name>A0AA84ZR71_9TREM</name>
<dbReference type="PANTHER" id="PTHR24028:SF146">
    <property type="entry name" value="CADHERIN 96CB, ISOFORM D-RELATED"/>
    <property type="match status" value="1"/>
</dbReference>
<feature type="domain" description="Cadherin" evidence="12">
    <location>
        <begin position="129"/>
        <end position="236"/>
    </location>
</feature>
<dbReference type="FunFam" id="2.60.40.60:FF:000002">
    <property type="entry name" value="Protocadherin alpha 2"/>
    <property type="match status" value="1"/>
</dbReference>
<accession>A0AA84ZR71</accession>
<dbReference type="GO" id="GO:0005509">
    <property type="term" value="F:calcium ion binding"/>
    <property type="evidence" value="ECO:0007669"/>
    <property type="project" value="UniProtKB-UniRule"/>
</dbReference>
<dbReference type="InterPro" id="IPR020894">
    <property type="entry name" value="Cadherin_CS"/>
</dbReference>
<feature type="domain" description="Cadherin" evidence="12">
    <location>
        <begin position="880"/>
        <end position="1039"/>
    </location>
</feature>
<evidence type="ECO:0000313" key="14">
    <source>
        <dbReference type="WBParaSite" id="SMRG1_43760.2"/>
    </source>
</evidence>
<dbReference type="CDD" id="cd11304">
    <property type="entry name" value="Cadherin_repeat"/>
    <property type="match status" value="7"/>
</dbReference>
<feature type="transmembrane region" description="Helical" evidence="11">
    <location>
        <begin position="1092"/>
        <end position="1118"/>
    </location>
</feature>
<evidence type="ECO:0000256" key="5">
    <source>
        <dbReference type="ARBA" id="ARBA00022889"/>
    </source>
</evidence>
<evidence type="ECO:0000256" key="6">
    <source>
        <dbReference type="ARBA" id="ARBA00022989"/>
    </source>
</evidence>
<dbReference type="SMART" id="SM00112">
    <property type="entry name" value="CA"/>
    <property type="match status" value="7"/>
</dbReference>
<dbReference type="SUPFAM" id="SSF49313">
    <property type="entry name" value="Cadherin-like"/>
    <property type="match status" value="6"/>
</dbReference>
<dbReference type="Gene3D" id="2.60.40.60">
    <property type="entry name" value="Cadherins"/>
    <property type="match status" value="7"/>
</dbReference>
<dbReference type="Pfam" id="PF00028">
    <property type="entry name" value="Cadherin"/>
    <property type="match status" value="5"/>
</dbReference>
<feature type="region of interest" description="Disordered" evidence="10">
    <location>
        <begin position="97"/>
        <end position="124"/>
    </location>
</feature>
<feature type="domain" description="Cadherin" evidence="12">
    <location>
        <begin position="514"/>
        <end position="635"/>
    </location>
</feature>
<protein>
    <recommendedName>
        <fullName evidence="12">Cadherin domain-containing protein</fullName>
    </recommendedName>
</protein>
<keyword evidence="7 11" id="KW-0472">Membrane</keyword>
<dbReference type="Proteomes" id="UP000050790">
    <property type="component" value="Unassembled WGS sequence"/>
</dbReference>
<feature type="domain" description="Cadherin" evidence="12">
    <location>
        <begin position="253"/>
        <end position="393"/>
    </location>
</feature>
<dbReference type="GO" id="GO:0007156">
    <property type="term" value="P:homophilic cell adhesion via plasma membrane adhesion molecules"/>
    <property type="evidence" value="ECO:0007669"/>
    <property type="project" value="InterPro"/>
</dbReference>
<dbReference type="FunFam" id="2.60.40.60:FF:000020">
    <property type="entry name" value="Dachsous cadherin-related 1b"/>
    <property type="match status" value="1"/>
</dbReference>
<feature type="domain" description="Cadherin" evidence="12">
    <location>
        <begin position="739"/>
        <end position="876"/>
    </location>
</feature>
<comment type="subcellular location">
    <subcellularLocation>
        <location evidence="1">Membrane</location>
        <topology evidence="1">Single-pass membrane protein</topology>
    </subcellularLocation>
</comment>
<dbReference type="GO" id="GO:0005886">
    <property type="term" value="C:plasma membrane"/>
    <property type="evidence" value="ECO:0007669"/>
    <property type="project" value="InterPro"/>
</dbReference>
<evidence type="ECO:0000256" key="9">
    <source>
        <dbReference type="PROSITE-ProRule" id="PRU00043"/>
    </source>
</evidence>
<feature type="compositionally biased region" description="Basic and acidic residues" evidence="10">
    <location>
        <begin position="108"/>
        <end position="123"/>
    </location>
</feature>
<dbReference type="InterPro" id="IPR002126">
    <property type="entry name" value="Cadherin-like_dom"/>
</dbReference>
<evidence type="ECO:0000256" key="8">
    <source>
        <dbReference type="ARBA" id="ARBA00023180"/>
    </source>
</evidence>
<dbReference type="WBParaSite" id="SMRG1_43760.2">
    <property type="protein sequence ID" value="SMRG1_43760.2"/>
    <property type="gene ID" value="SMRG1_43760"/>
</dbReference>
<reference evidence="14" key="1">
    <citation type="submission" date="2023-11" db="UniProtKB">
        <authorList>
            <consortium name="WormBaseParasite"/>
        </authorList>
    </citation>
    <scope>IDENTIFICATION</scope>
</reference>
<dbReference type="PANTHER" id="PTHR24028">
    <property type="entry name" value="CADHERIN-87A"/>
    <property type="match status" value="1"/>
</dbReference>
<dbReference type="AlphaFoldDB" id="A0AA84ZR71"/>
<keyword evidence="3" id="KW-0677">Repeat</keyword>
<sequence length="1231" mass="141811">MKLYSLNFFNLIIFLLILIIITTNYCTYTRIHNNNNNNNNNNNRKIQKYNSLSQTMFLSELKKLNVYLLEEESIGREVANLQFPINRLNNSNENYLINHNNNDEEKEEEGKVEKEKEKEEEKRKKSNYYQIFNSEPQSKYFHLDAKTGIIRVARRIDRDQLCPLFKSCCTYLNHHYHHHHNNNNHINYFNKQFNLINNEQLTNCQLDLNIRSDDQYTNIITVSVHIIDINDNSPIWLLNSKSGLLNFPDDHQKQDVMHVYVSESSLIGDSIQLTPAVDQDAGSNNIMKYMIEPQLPEFQLEWTSLDRDATMANNQFSGEFQSSDIQSYSDHFIRSPPGPRHELRLIVRSLLDRETKSLYEFNLTAIDGGSPSRNTTIKLQVHVTDFNDNSPIFEKDTYTVDLHENARPHTPVIQVKANDIDEGSNAQIKYRISSLTKPEFIRLFTLDPITGWIHVQWEVDYEIHKKIILTIEANDGGSLPRSTTCIVEITVLDENDHSPELHFEPAHLTNYALVPENEKPGRLVAVFTAQDKDSGDNGRVSCRLAETRKWTFDTQNKEKLESLLLNPTEILFSLQQMHMPFSIIYKLTTASSFDREFISKITVWITCSDYGIPPRNSTGSVAVRISDVNDEPPIFSQTHYYFNINENTEIGTIINKINATDPDEGENAKLTFWLSGQNANYFDVNKVTGYLTVQKLLDRELINELRFQIHAADNGMPSLNSSADITIIIQDVNDNPPSILNKIEFYILENHTASLAIGKITAYDADIGRNAEITFTLIQCIAYGLNTFNSSDSIVHESYENYLSNKKNFSQSLEIMYTFFIAKDGQIYLGRSKLDRELYPLYELTVRVEDQGTPKLSSTTIVLIHILDVNDNTPQFIFPSISNNTVYVRKETKPGTYIAKLYAIDIDSAENGRITYGIKPNEHTDIQSIFELDPITGDIILKRSLDYNIDTLKVKENENLKDFNLLNIHSRSSSIHEMEMKHRNQSIHGINKTLFKQNELKNKLYESQMAYSLIVTVTDNGEPPLKSSTILRILFTPPFYPPSDSKNSPNPLIIKHSVRHKSLNNHPDYTKSQSISNELDFDTPVENELTGIGVLVGLVTAIGLFVCFLILVIMITFYQSRRLNEHRKQLIERRNQPYNQHQVIEQTHQSQLQQRQNQQNSELIQLSNVSPSFNTQSTHYMPHSILHHIPVEQLNKSDKTLIDSSRQYYLQTLNEIMPNSQNEIMTSFTTL</sequence>
<evidence type="ECO:0000256" key="4">
    <source>
        <dbReference type="ARBA" id="ARBA00022837"/>
    </source>
</evidence>
<keyword evidence="2 11" id="KW-0812">Transmembrane</keyword>
<evidence type="ECO:0000313" key="13">
    <source>
        <dbReference type="Proteomes" id="UP000050790"/>
    </source>
</evidence>
<dbReference type="InterPro" id="IPR050174">
    <property type="entry name" value="Protocadherin/Cadherin-CA"/>
</dbReference>
<keyword evidence="4 9" id="KW-0106">Calcium</keyword>
<evidence type="ECO:0000256" key="11">
    <source>
        <dbReference type="SAM" id="Phobius"/>
    </source>
</evidence>
<evidence type="ECO:0000256" key="2">
    <source>
        <dbReference type="ARBA" id="ARBA00022692"/>
    </source>
</evidence>
<proteinExistence type="predicted"/>
<evidence type="ECO:0000256" key="3">
    <source>
        <dbReference type="ARBA" id="ARBA00022737"/>
    </source>
</evidence>
<organism evidence="13 14">
    <name type="scientific">Schistosoma margrebowiei</name>
    <dbReference type="NCBI Taxonomy" id="48269"/>
    <lineage>
        <taxon>Eukaryota</taxon>
        <taxon>Metazoa</taxon>
        <taxon>Spiralia</taxon>
        <taxon>Lophotrochozoa</taxon>
        <taxon>Platyhelminthes</taxon>
        <taxon>Trematoda</taxon>
        <taxon>Digenea</taxon>
        <taxon>Strigeidida</taxon>
        <taxon>Schistosomatoidea</taxon>
        <taxon>Schistosomatidae</taxon>
        <taxon>Schistosoma</taxon>
    </lineage>
</organism>
<feature type="domain" description="Cadherin" evidence="12">
    <location>
        <begin position="636"/>
        <end position="739"/>
    </location>
</feature>